<reference evidence="1 2" key="1">
    <citation type="submission" date="2019-07" db="EMBL/GenBank/DDBJ databases">
        <title>Draft genome for Aliikangiella sp. M105.</title>
        <authorList>
            <person name="Wang G."/>
        </authorList>
    </citation>
    <scope>NUCLEOTIDE SEQUENCE [LARGE SCALE GENOMIC DNA]</scope>
    <source>
        <strain evidence="1 2">M105</strain>
    </source>
</reference>
<evidence type="ECO:0000313" key="1">
    <source>
        <dbReference type="EMBL" id="TQV89616.1"/>
    </source>
</evidence>
<dbReference type="AlphaFoldDB" id="A0A545UJH6"/>
<dbReference type="EMBL" id="VIKS01000001">
    <property type="protein sequence ID" value="TQV89616.1"/>
    <property type="molecule type" value="Genomic_DNA"/>
</dbReference>
<dbReference type="InterPro" id="IPR036513">
    <property type="entry name" value="STAS_dom_sf"/>
</dbReference>
<evidence type="ECO:0000313" key="2">
    <source>
        <dbReference type="Proteomes" id="UP000315439"/>
    </source>
</evidence>
<name>A0A545UJH6_9GAMM</name>
<dbReference type="Proteomes" id="UP000315439">
    <property type="component" value="Unassembled WGS sequence"/>
</dbReference>
<sequence>MASQKQQQQASSLTITINQTGDYADLIFDGPVTKELLNESFVKLTQHPQFKFNINACYDYLNAYPEIGMAEIEEHAYFVSSHLNNRGFNYKLAMVANDTLCKALLSVYKLLISKTPVDAQVFTCKTEAIRWLMSED</sequence>
<dbReference type="OrthoDB" id="9856263at2"/>
<accession>A0A545UJH6</accession>
<organism evidence="1 2">
    <name type="scientific">Aliikangiella coralliicola</name>
    <dbReference type="NCBI Taxonomy" id="2592383"/>
    <lineage>
        <taxon>Bacteria</taxon>
        <taxon>Pseudomonadati</taxon>
        <taxon>Pseudomonadota</taxon>
        <taxon>Gammaproteobacteria</taxon>
        <taxon>Oceanospirillales</taxon>
        <taxon>Pleioneaceae</taxon>
        <taxon>Aliikangiella</taxon>
    </lineage>
</organism>
<proteinExistence type="predicted"/>
<protein>
    <recommendedName>
        <fullName evidence="3">STAS/SEC14 domain-containing protein</fullName>
    </recommendedName>
</protein>
<dbReference type="SUPFAM" id="SSF52091">
    <property type="entry name" value="SpoIIaa-like"/>
    <property type="match status" value="1"/>
</dbReference>
<gene>
    <name evidence="1" type="ORF">FLL46_01660</name>
</gene>
<keyword evidence="2" id="KW-1185">Reference proteome</keyword>
<comment type="caution">
    <text evidence="1">The sequence shown here is derived from an EMBL/GenBank/DDBJ whole genome shotgun (WGS) entry which is preliminary data.</text>
</comment>
<evidence type="ECO:0008006" key="3">
    <source>
        <dbReference type="Google" id="ProtNLM"/>
    </source>
</evidence>
<dbReference type="RefSeq" id="WP_142891680.1">
    <property type="nucleotide sequence ID" value="NZ_ML660160.1"/>
</dbReference>